<sequence>MKQRFTLLNKRPRATHLLSAAFAALLIAMSGSSIADTETILIDDFSDKTNNSFGLPRQILDDTMVGGSTQTEIDVNNGIIHLAGEIVPPRGQPGWASTVLLLDGEGKPFDASKYKGISMLVKIDSGSISISANSTEITNFDYHSSVVLAPADGKFHQVDIPFDSLKRSWSEQTELNTQTINSLSIVAYGIQKTTFDYEIDKVSFY</sequence>
<dbReference type="Pfam" id="PF08547">
    <property type="entry name" value="CIA30"/>
    <property type="match status" value="1"/>
</dbReference>
<evidence type="ECO:0000313" key="3">
    <source>
        <dbReference type="EMBL" id="MDT0583785.1"/>
    </source>
</evidence>
<dbReference type="EMBL" id="JAVRIE010000006">
    <property type="protein sequence ID" value="MDT0583785.1"/>
    <property type="molecule type" value="Genomic_DNA"/>
</dbReference>
<evidence type="ECO:0000256" key="1">
    <source>
        <dbReference type="SAM" id="SignalP"/>
    </source>
</evidence>
<keyword evidence="1" id="KW-0732">Signal</keyword>
<comment type="caution">
    <text evidence="3">The sequence shown here is derived from an EMBL/GenBank/DDBJ whole genome shotgun (WGS) entry which is preliminary data.</text>
</comment>
<dbReference type="InterPro" id="IPR013857">
    <property type="entry name" value="NADH-UbQ_OxRdtase-assoc_prot30"/>
</dbReference>
<feature type="signal peptide" evidence="1">
    <location>
        <begin position="1"/>
        <end position="35"/>
    </location>
</feature>
<feature type="domain" description="NADH:ubiquinone oxidoreductase intermediate-associated protein 30" evidence="2">
    <location>
        <begin position="58"/>
        <end position="199"/>
    </location>
</feature>
<protein>
    <submittedName>
        <fullName evidence="3">CIA30 family protein</fullName>
    </submittedName>
</protein>
<name>A0AAW8R7H8_9ALTE</name>
<reference evidence="3 4" key="1">
    <citation type="submission" date="2023-09" db="EMBL/GenBank/DDBJ databases">
        <authorList>
            <person name="Rey-Velasco X."/>
        </authorList>
    </citation>
    <scope>NUCLEOTIDE SEQUENCE [LARGE SCALE GENOMIC DNA]</scope>
    <source>
        <strain evidence="3 4">W409</strain>
    </source>
</reference>
<proteinExistence type="predicted"/>
<accession>A0AAW8R7H8</accession>
<dbReference type="RefSeq" id="WP_311362548.1">
    <property type="nucleotide sequence ID" value="NZ_JAVRIE010000006.1"/>
</dbReference>
<dbReference type="InterPro" id="IPR008979">
    <property type="entry name" value="Galactose-bd-like_sf"/>
</dbReference>
<organism evidence="3 4">
    <name type="scientific">Brumicola blandensis</name>
    <dbReference type="NCBI Taxonomy" id="3075611"/>
    <lineage>
        <taxon>Bacteria</taxon>
        <taxon>Pseudomonadati</taxon>
        <taxon>Pseudomonadota</taxon>
        <taxon>Gammaproteobacteria</taxon>
        <taxon>Alteromonadales</taxon>
        <taxon>Alteromonadaceae</taxon>
        <taxon>Brumicola</taxon>
    </lineage>
</organism>
<evidence type="ECO:0000313" key="4">
    <source>
        <dbReference type="Proteomes" id="UP001249020"/>
    </source>
</evidence>
<gene>
    <name evidence="3" type="ORF">RM544_14640</name>
</gene>
<evidence type="ECO:0000259" key="2">
    <source>
        <dbReference type="Pfam" id="PF08547"/>
    </source>
</evidence>
<feature type="chain" id="PRO_5043578025" evidence="1">
    <location>
        <begin position="36"/>
        <end position="205"/>
    </location>
</feature>
<dbReference type="Proteomes" id="UP001249020">
    <property type="component" value="Unassembled WGS sequence"/>
</dbReference>
<dbReference type="SUPFAM" id="SSF49785">
    <property type="entry name" value="Galactose-binding domain-like"/>
    <property type="match status" value="1"/>
</dbReference>
<dbReference type="AlphaFoldDB" id="A0AAW8R7H8"/>
<keyword evidence="4" id="KW-1185">Reference proteome</keyword>